<proteinExistence type="predicted"/>
<dbReference type="EMBL" id="QGKV02000649">
    <property type="protein sequence ID" value="KAF3580438.1"/>
    <property type="molecule type" value="Genomic_DNA"/>
</dbReference>
<accession>A0ABQ7DT21</accession>
<dbReference type="Proteomes" id="UP000266723">
    <property type="component" value="Unassembled WGS sequence"/>
</dbReference>
<feature type="compositionally biased region" description="Basic and acidic residues" evidence="1">
    <location>
        <begin position="74"/>
        <end position="88"/>
    </location>
</feature>
<keyword evidence="3" id="KW-1185">Reference proteome</keyword>
<feature type="region of interest" description="Disordered" evidence="1">
    <location>
        <begin position="63"/>
        <end position="88"/>
    </location>
</feature>
<sequence>MKHSYPSIPQEIISNFCKYGCQREVEVEPVTLSLIPSRLARGILSNVYQAGTTMDAQLLDKTESEAELEEDELIDHVPGDKGASDQRTEPDLNWSYEDHFARSCEHGEQEEQHIESLDQAVQEDGRVKAHAAKDGPDGQQQQQPDSFWTGSTIRARAKTHQEAIQHLANCVRKKEEKRTEGEHKLRDRIQSRIRITRLGQPTLVVLFPLQSILLPKLSLGTRCAGKP</sequence>
<evidence type="ECO:0000313" key="2">
    <source>
        <dbReference type="EMBL" id="KAF3580438.1"/>
    </source>
</evidence>
<evidence type="ECO:0000313" key="3">
    <source>
        <dbReference type="Proteomes" id="UP000266723"/>
    </source>
</evidence>
<gene>
    <name evidence="2" type="ORF">DY000_02031615</name>
</gene>
<evidence type="ECO:0000256" key="1">
    <source>
        <dbReference type="SAM" id="MobiDB-lite"/>
    </source>
</evidence>
<comment type="caution">
    <text evidence="2">The sequence shown here is derived from an EMBL/GenBank/DDBJ whole genome shotgun (WGS) entry which is preliminary data.</text>
</comment>
<evidence type="ECO:0008006" key="4">
    <source>
        <dbReference type="Google" id="ProtNLM"/>
    </source>
</evidence>
<reference evidence="2 3" key="1">
    <citation type="journal article" date="2020" name="BMC Genomics">
        <title>Intraspecific diversification of the crop wild relative Brassica cretica Lam. using demographic model selection.</title>
        <authorList>
            <person name="Kioukis A."/>
            <person name="Michalopoulou V.A."/>
            <person name="Briers L."/>
            <person name="Pirintsos S."/>
            <person name="Studholme D.J."/>
            <person name="Pavlidis P."/>
            <person name="Sarris P.F."/>
        </authorList>
    </citation>
    <scope>NUCLEOTIDE SEQUENCE [LARGE SCALE GENOMIC DNA]</scope>
    <source>
        <strain evidence="3">cv. PFS-1207/04</strain>
    </source>
</reference>
<organism evidence="2 3">
    <name type="scientific">Brassica cretica</name>
    <name type="common">Mustard</name>
    <dbReference type="NCBI Taxonomy" id="69181"/>
    <lineage>
        <taxon>Eukaryota</taxon>
        <taxon>Viridiplantae</taxon>
        <taxon>Streptophyta</taxon>
        <taxon>Embryophyta</taxon>
        <taxon>Tracheophyta</taxon>
        <taxon>Spermatophyta</taxon>
        <taxon>Magnoliopsida</taxon>
        <taxon>eudicotyledons</taxon>
        <taxon>Gunneridae</taxon>
        <taxon>Pentapetalae</taxon>
        <taxon>rosids</taxon>
        <taxon>malvids</taxon>
        <taxon>Brassicales</taxon>
        <taxon>Brassicaceae</taxon>
        <taxon>Brassiceae</taxon>
        <taxon>Brassica</taxon>
    </lineage>
</organism>
<protein>
    <recommendedName>
        <fullName evidence="4">NPH3 domain-containing protein</fullName>
    </recommendedName>
</protein>
<name>A0ABQ7DT21_BRACR</name>
<feature type="region of interest" description="Disordered" evidence="1">
    <location>
        <begin position="124"/>
        <end position="146"/>
    </location>
</feature>
<feature type="compositionally biased region" description="Basic and acidic residues" evidence="1">
    <location>
        <begin position="124"/>
        <end position="136"/>
    </location>
</feature>